<dbReference type="InterPro" id="IPR002347">
    <property type="entry name" value="SDR_fam"/>
</dbReference>
<organism evidence="4 5">
    <name type="scientific">Altericroceibacterium spongiae</name>
    <dbReference type="NCBI Taxonomy" id="2320269"/>
    <lineage>
        <taxon>Bacteria</taxon>
        <taxon>Pseudomonadati</taxon>
        <taxon>Pseudomonadota</taxon>
        <taxon>Alphaproteobacteria</taxon>
        <taxon>Sphingomonadales</taxon>
        <taxon>Erythrobacteraceae</taxon>
        <taxon>Altericroceibacterium</taxon>
    </lineage>
</organism>
<accession>A0A420ES94</accession>
<dbReference type="Pfam" id="PF00106">
    <property type="entry name" value="adh_short"/>
    <property type="match status" value="1"/>
</dbReference>
<dbReference type="PRINTS" id="PR00080">
    <property type="entry name" value="SDRFAMILY"/>
</dbReference>
<dbReference type="PRINTS" id="PR00081">
    <property type="entry name" value="GDHRDH"/>
</dbReference>
<dbReference type="InterPro" id="IPR020904">
    <property type="entry name" value="Sc_DH/Rdtase_CS"/>
</dbReference>
<dbReference type="EMBL" id="RAPF01000001">
    <property type="protein sequence ID" value="RKF23529.1"/>
    <property type="molecule type" value="Genomic_DNA"/>
</dbReference>
<dbReference type="GO" id="GO:0016491">
    <property type="term" value="F:oxidoreductase activity"/>
    <property type="evidence" value="ECO:0007669"/>
    <property type="project" value="UniProtKB-KW"/>
</dbReference>
<protein>
    <submittedName>
        <fullName evidence="4">SDR family NAD(P)-dependent oxidoreductase</fullName>
    </submittedName>
</protein>
<dbReference type="Proteomes" id="UP000284395">
    <property type="component" value="Unassembled WGS sequence"/>
</dbReference>
<dbReference type="AlphaFoldDB" id="A0A420ES94"/>
<dbReference type="OrthoDB" id="7403165at2"/>
<dbReference type="RefSeq" id="WP_120323434.1">
    <property type="nucleotide sequence ID" value="NZ_RAPF01000001.1"/>
</dbReference>
<gene>
    <name evidence="4" type="ORF">D6851_03455</name>
</gene>
<evidence type="ECO:0000256" key="2">
    <source>
        <dbReference type="ARBA" id="ARBA00023002"/>
    </source>
</evidence>
<evidence type="ECO:0000313" key="5">
    <source>
        <dbReference type="Proteomes" id="UP000284395"/>
    </source>
</evidence>
<reference evidence="4 5" key="1">
    <citation type="submission" date="2018-09" db="EMBL/GenBank/DDBJ databases">
        <title>Altererythrobacter spongiae sp. nov., isolated from a marine sponge.</title>
        <authorList>
            <person name="Zhuang L."/>
            <person name="Luo L."/>
        </authorList>
    </citation>
    <scope>NUCLEOTIDE SEQUENCE [LARGE SCALE GENOMIC DNA]</scope>
    <source>
        <strain evidence="4 5">HN-Y73</strain>
    </source>
</reference>
<dbReference type="GO" id="GO:0016020">
    <property type="term" value="C:membrane"/>
    <property type="evidence" value="ECO:0007669"/>
    <property type="project" value="TreeGrafter"/>
</dbReference>
<dbReference type="Gene3D" id="3.40.50.720">
    <property type="entry name" value="NAD(P)-binding Rossmann-like Domain"/>
    <property type="match status" value="1"/>
</dbReference>
<dbReference type="PANTHER" id="PTHR44196:SF1">
    <property type="entry name" value="DEHYDROGENASE_REDUCTASE SDR FAMILY MEMBER 7B"/>
    <property type="match status" value="1"/>
</dbReference>
<comment type="caution">
    <text evidence="4">The sequence shown here is derived from an EMBL/GenBank/DDBJ whole genome shotgun (WGS) entry which is preliminary data.</text>
</comment>
<sequence length="306" mass="33460">MAFDFKGRTAFITGGASGAGFGQAKVFGRLGCKIAIADIRPEAVEKAVAALEDEGIECHGVVLDITDRDAFVDAANEVEEKLGPVTMLFGTAGVSIFGPLEKATYDDYDWIMDVNFNGVVNLMQTFVPRMIKHDKGGYIVNTASLGCFMASSGAGIYSASKFAVHGITMAMRDALKDYGIGVSVLAPANIKSNIAESVKTRPDKYGESGFKVDDREITALHEIYSQGMEPEELARHVKDAIEENRFYIIPYPEARAGLEAIFQQALDALPPADSDKEGQEKRSQAMYKYIEARNRMDKERYGHATR</sequence>
<dbReference type="PANTHER" id="PTHR44196">
    <property type="entry name" value="DEHYDROGENASE/REDUCTASE SDR FAMILY MEMBER 7B"/>
    <property type="match status" value="1"/>
</dbReference>
<dbReference type="CDD" id="cd05233">
    <property type="entry name" value="SDR_c"/>
    <property type="match status" value="1"/>
</dbReference>
<evidence type="ECO:0000313" key="4">
    <source>
        <dbReference type="EMBL" id="RKF23529.1"/>
    </source>
</evidence>
<keyword evidence="5" id="KW-1185">Reference proteome</keyword>
<dbReference type="InterPro" id="IPR036291">
    <property type="entry name" value="NAD(P)-bd_dom_sf"/>
</dbReference>
<proteinExistence type="inferred from homology"/>
<dbReference type="SUPFAM" id="SSF51735">
    <property type="entry name" value="NAD(P)-binding Rossmann-fold domains"/>
    <property type="match status" value="1"/>
</dbReference>
<evidence type="ECO:0000256" key="1">
    <source>
        <dbReference type="ARBA" id="ARBA00006484"/>
    </source>
</evidence>
<name>A0A420ES94_9SPHN</name>
<keyword evidence="2" id="KW-0560">Oxidoreductase</keyword>
<comment type="similarity">
    <text evidence="1 3">Belongs to the short-chain dehydrogenases/reductases (SDR) family.</text>
</comment>
<dbReference type="PROSITE" id="PS00061">
    <property type="entry name" value="ADH_SHORT"/>
    <property type="match status" value="1"/>
</dbReference>
<evidence type="ECO:0000256" key="3">
    <source>
        <dbReference type="RuleBase" id="RU000363"/>
    </source>
</evidence>